<gene>
    <name evidence="6" type="ORF">BASA50_010104</name>
</gene>
<feature type="domain" description="EIPR1-like beta-propeller" evidence="5">
    <location>
        <begin position="3"/>
        <end position="290"/>
    </location>
</feature>
<dbReference type="InterPro" id="IPR036322">
    <property type="entry name" value="WD40_repeat_dom_sf"/>
</dbReference>
<dbReference type="Proteomes" id="UP001648503">
    <property type="component" value="Unassembled WGS sequence"/>
</dbReference>
<dbReference type="Pfam" id="PF00400">
    <property type="entry name" value="WD40"/>
    <property type="match status" value="1"/>
</dbReference>
<protein>
    <recommendedName>
        <fullName evidence="5">EIPR1-like beta-propeller domain-containing protein</fullName>
    </recommendedName>
</protein>
<keyword evidence="3" id="KW-0677">Repeat</keyword>
<sequence length="387" mass="42735">MSVFGLGRQGRVLVAQLGETERSRWIVGSCGLKQDNEIHLIDYDEDEDEITHAVYSHPDEVLSIAPSPTKADLFFSCARKVEDRASTLHTTLWRFPNIDSDTSGKLKGGGKNPLEEIAVFSPTIGLPDIHQILWEPSGTLSQVVALGSHRIGIYALGESDLNLILDKEVSIQASGETNIGCGAWDPHHISQIAVGSGTSIIGWDIRGNSECFRIPNAHELPMRTLDYNPNKPYHMVSGGDDCTVRIWDTRNSNTWLKSISDHSHWIWSASFNKFHDQLLLSSSSDCRVNLDSVVSVSSVFLNSGTRVLSSNSSDGGHLDDSDDYDSGEYHSNKAIDGLIASFDHHEEAVYSVSWSAADPWIFASLSYDGRLVVNQVPKEEKYKIMDC</sequence>
<organism evidence="6 7">
    <name type="scientific">Batrachochytrium salamandrivorans</name>
    <dbReference type="NCBI Taxonomy" id="1357716"/>
    <lineage>
        <taxon>Eukaryota</taxon>
        <taxon>Fungi</taxon>
        <taxon>Fungi incertae sedis</taxon>
        <taxon>Chytridiomycota</taxon>
        <taxon>Chytridiomycota incertae sedis</taxon>
        <taxon>Chytridiomycetes</taxon>
        <taxon>Rhizophydiales</taxon>
        <taxon>Rhizophydiales incertae sedis</taxon>
        <taxon>Batrachochytrium</taxon>
    </lineage>
</organism>
<evidence type="ECO:0000256" key="1">
    <source>
        <dbReference type="ARBA" id="ARBA00005672"/>
    </source>
</evidence>
<keyword evidence="7" id="KW-1185">Reference proteome</keyword>
<dbReference type="PROSITE" id="PS50082">
    <property type="entry name" value="WD_REPEATS_2"/>
    <property type="match status" value="1"/>
</dbReference>
<name>A0ABQ8EZZ0_9FUNG</name>
<dbReference type="PANTHER" id="PTHR14205">
    <property type="entry name" value="WD-REPEAT PROTEIN"/>
    <property type="match status" value="1"/>
</dbReference>
<proteinExistence type="inferred from homology"/>
<evidence type="ECO:0000313" key="6">
    <source>
        <dbReference type="EMBL" id="KAH6589359.1"/>
    </source>
</evidence>
<comment type="similarity">
    <text evidence="1">Belongs to the WD repeat EIPR1 family.</text>
</comment>
<dbReference type="Gene3D" id="2.130.10.10">
    <property type="entry name" value="YVTN repeat-like/Quinoprotein amine dehydrogenase"/>
    <property type="match status" value="1"/>
</dbReference>
<dbReference type="PROSITE" id="PS50294">
    <property type="entry name" value="WD_REPEATS_REGION"/>
    <property type="match status" value="1"/>
</dbReference>
<dbReference type="Pfam" id="PF23609">
    <property type="entry name" value="Beta-prop_EIPR1"/>
    <property type="match status" value="1"/>
</dbReference>
<evidence type="ECO:0000313" key="7">
    <source>
        <dbReference type="Proteomes" id="UP001648503"/>
    </source>
</evidence>
<dbReference type="InterPro" id="IPR040323">
    <property type="entry name" value="EIPR1"/>
</dbReference>
<dbReference type="InterPro" id="IPR001680">
    <property type="entry name" value="WD40_rpt"/>
</dbReference>
<comment type="caution">
    <text evidence="6">The sequence shown here is derived from an EMBL/GenBank/DDBJ whole genome shotgun (WGS) entry which is preliminary data.</text>
</comment>
<keyword evidence="2 4" id="KW-0853">WD repeat</keyword>
<dbReference type="InterPro" id="IPR019775">
    <property type="entry name" value="WD40_repeat_CS"/>
</dbReference>
<dbReference type="SMART" id="SM00320">
    <property type="entry name" value="WD40"/>
    <property type="match status" value="4"/>
</dbReference>
<dbReference type="PROSITE" id="PS00678">
    <property type="entry name" value="WD_REPEATS_1"/>
    <property type="match status" value="1"/>
</dbReference>
<evidence type="ECO:0000259" key="5">
    <source>
        <dbReference type="Pfam" id="PF23609"/>
    </source>
</evidence>
<dbReference type="InterPro" id="IPR059104">
    <property type="entry name" value="Beta-prop_EIPR1-like"/>
</dbReference>
<feature type="repeat" description="WD" evidence="4">
    <location>
        <begin position="215"/>
        <end position="257"/>
    </location>
</feature>
<reference evidence="6 7" key="1">
    <citation type="submission" date="2021-02" db="EMBL/GenBank/DDBJ databases">
        <title>Variation within the Batrachochytrium salamandrivorans European outbreak.</title>
        <authorList>
            <person name="Kelly M."/>
            <person name="Pasmans F."/>
            <person name="Shea T.P."/>
            <person name="Munoz J.F."/>
            <person name="Carranza S."/>
            <person name="Cuomo C.A."/>
            <person name="Martel A."/>
        </authorList>
    </citation>
    <scope>NUCLEOTIDE SEQUENCE [LARGE SCALE GENOMIC DNA]</scope>
    <source>
        <strain evidence="6 7">AMFP18/2</strain>
    </source>
</reference>
<accession>A0ABQ8EZZ0</accession>
<dbReference type="PANTHER" id="PTHR14205:SF15">
    <property type="entry name" value="EARP AND GARP COMPLEX-INTERACTING PROTEIN 1"/>
    <property type="match status" value="1"/>
</dbReference>
<evidence type="ECO:0000256" key="2">
    <source>
        <dbReference type="ARBA" id="ARBA00022574"/>
    </source>
</evidence>
<dbReference type="EMBL" id="JAFCIX010000466">
    <property type="protein sequence ID" value="KAH6589359.1"/>
    <property type="molecule type" value="Genomic_DNA"/>
</dbReference>
<evidence type="ECO:0000256" key="4">
    <source>
        <dbReference type="PROSITE-ProRule" id="PRU00221"/>
    </source>
</evidence>
<evidence type="ECO:0000256" key="3">
    <source>
        <dbReference type="ARBA" id="ARBA00022737"/>
    </source>
</evidence>
<dbReference type="InterPro" id="IPR015943">
    <property type="entry name" value="WD40/YVTN_repeat-like_dom_sf"/>
</dbReference>
<dbReference type="SUPFAM" id="SSF50978">
    <property type="entry name" value="WD40 repeat-like"/>
    <property type="match status" value="1"/>
</dbReference>